<evidence type="ECO:0000313" key="2">
    <source>
        <dbReference type="EMBL" id="KAF9593288.1"/>
    </source>
</evidence>
<evidence type="ECO:0000256" key="1">
    <source>
        <dbReference type="SAM" id="MobiDB-lite"/>
    </source>
</evidence>
<organism evidence="2 3">
    <name type="scientific">Coptis chinensis</name>
    <dbReference type="NCBI Taxonomy" id="261450"/>
    <lineage>
        <taxon>Eukaryota</taxon>
        <taxon>Viridiplantae</taxon>
        <taxon>Streptophyta</taxon>
        <taxon>Embryophyta</taxon>
        <taxon>Tracheophyta</taxon>
        <taxon>Spermatophyta</taxon>
        <taxon>Magnoliopsida</taxon>
        <taxon>Ranunculales</taxon>
        <taxon>Ranunculaceae</taxon>
        <taxon>Coptidoideae</taxon>
        <taxon>Coptis</taxon>
    </lineage>
</organism>
<feature type="compositionally biased region" description="Basic and acidic residues" evidence="1">
    <location>
        <begin position="58"/>
        <end position="67"/>
    </location>
</feature>
<dbReference type="OrthoDB" id="1939449at2759"/>
<feature type="compositionally biased region" description="Low complexity" evidence="1">
    <location>
        <begin position="82"/>
        <end position="95"/>
    </location>
</feature>
<name>A0A835LF72_9MAGN</name>
<dbReference type="Proteomes" id="UP000631114">
    <property type="component" value="Unassembled WGS sequence"/>
</dbReference>
<proteinExistence type="predicted"/>
<keyword evidence="3" id="KW-1185">Reference proteome</keyword>
<gene>
    <name evidence="2" type="ORF">IFM89_021044</name>
</gene>
<feature type="compositionally biased region" description="Acidic residues" evidence="1">
    <location>
        <begin position="192"/>
        <end position="204"/>
    </location>
</feature>
<accession>A0A835LF72</accession>
<evidence type="ECO:0000313" key="3">
    <source>
        <dbReference type="Proteomes" id="UP000631114"/>
    </source>
</evidence>
<reference evidence="2 3" key="1">
    <citation type="submission" date="2020-10" db="EMBL/GenBank/DDBJ databases">
        <title>The Coptis chinensis genome and diversification of protoberbering-type alkaloids.</title>
        <authorList>
            <person name="Wang B."/>
            <person name="Shu S."/>
            <person name="Song C."/>
            <person name="Liu Y."/>
        </authorList>
    </citation>
    <scope>NUCLEOTIDE SEQUENCE [LARGE SCALE GENOMIC DNA]</scope>
    <source>
        <strain evidence="2">HL-2020</strain>
        <tissue evidence="2">Leaf</tissue>
    </source>
</reference>
<sequence>MLISFGSSSQEKVVLVDNEDDENEMLGLNERLAAYHIDSSPEPSAAMEIEETISEETMVEKSDKDTEFVADPKGGKKKGGKKPAATANTVKPAAATRKRGPAAKKPLLSQKLITDVLKPAEVGSPDKKVRKLRPSPFNKKSSSVLGRIGDTEQSGSSSSASGSPVDANEVVAAKPRPQRANRKAAIVLSSSESDDSSDDSEFDA</sequence>
<dbReference type="EMBL" id="JADFTS010000008">
    <property type="protein sequence ID" value="KAF9593288.1"/>
    <property type="molecule type" value="Genomic_DNA"/>
</dbReference>
<dbReference type="AlphaFoldDB" id="A0A835LF72"/>
<feature type="region of interest" description="Disordered" evidence="1">
    <location>
        <begin position="56"/>
        <end position="204"/>
    </location>
</feature>
<feature type="compositionally biased region" description="Low complexity" evidence="1">
    <location>
        <begin position="154"/>
        <end position="163"/>
    </location>
</feature>
<comment type="caution">
    <text evidence="2">The sequence shown here is derived from an EMBL/GenBank/DDBJ whole genome shotgun (WGS) entry which is preliminary data.</text>
</comment>
<protein>
    <submittedName>
        <fullName evidence="2">Uncharacterized protein</fullName>
    </submittedName>
</protein>